<evidence type="ECO:0000256" key="1">
    <source>
        <dbReference type="ARBA" id="ARBA00023172"/>
    </source>
</evidence>
<dbReference type="GO" id="GO:0006310">
    <property type="term" value="P:DNA recombination"/>
    <property type="evidence" value="ECO:0007669"/>
    <property type="project" value="UniProtKB-KW"/>
</dbReference>
<dbReference type="PROSITE" id="PS51898">
    <property type="entry name" value="TYR_RECOMBINASE"/>
    <property type="match status" value="1"/>
</dbReference>
<dbReference type="SUPFAM" id="SSF56349">
    <property type="entry name" value="DNA breaking-rejoining enzymes"/>
    <property type="match status" value="1"/>
</dbReference>
<dbReference type="GO" id="GO:0015074">
    <property type="term" value="P:DNA integration"/>
    <property type="evidence" value="ECO:0007669"/>
    <property type="project" value="InterPro"/>
</dbReference>
<evidence type="ECO:0000313" key="3">
    <source>
        <dbReference type="EMBL" id="SUK94577.1"/>
    </source>
</evidence>
<evidence type="ECO:0000259" key="2">
    <source>
        <dbReference type="PROSITE" id="PS51898"/>
    </source>
</evidence>
<dbReference type="AlphaFoldDB" id="A0A380E358"/>
<dbReference type="InterPro" id="IPR013762">
    <property type="entry name" value="Integrase-like_cat_sf"/>
</dbReference>
<accession>A0A380E358</accession>
<name>A0A380E358_STAAU</name>
<dbReference type="EMBL" id="UHAQ01000004">
    <property type="protein sequence ID" value="SUK94577.1"/>
    <property type="molecule type" value="Genomic_DNA"/>
</dbReference>
<dbReference type="InterPro" id="IPR011010">
    <property type="entry name" value="DNA_brk_join_enz"/>
</dbReference>
<dbReference type="Gene3D" id="1.10.443.10">
    <property type="entry name" value="Intergrase catalytic core"/>
    <property type="match status" value="1"/>
</dbReference>
<organism evidence="3 4">
    <name type="scientific">Staphylococcus aureus</name>
    <dbReference type="NCBI Taxonomy" id="1280"/>
    <lineage>
        <taxon>Bacteria</taxon>
        <taxon>Bacillati</taxon>
        <taxon>Bacillota</taxon>
        <taxon>Bacilli</taxon>
        <taxon>Bacillales</taxon>
        <taxon>Staphylococcaceae</taxon>
        <taxon>Staphylococcus</taxon>
    </lineage>
</organism>
<gene>
    <name evidence="3" type="primary">xerD_2</name>
    <name evidence="3" type="ORF">NCTC5664_03395</name>
</gene>
<dbReference type="Proteomes" id="UP000254502">
    <property type="component" value="Unassembled WGS sequence"/>
</dbReference>
<feature type="domain" description="Tyr recombinase" evidence="2">
    <location>
        <begin position="1"/>
        <end position="79"/>
    </location>
</feature>
<dbReference type="PANTHER" id="PTHR30349:SF81">
    <property type="entry name" value="TYROSINE RECOMBINASE XERC"/>
    <property type="match status" value="1"/>
</dbReference>
<keyword evidence="1" id="KW-0233">DNA recombination</keyword>
<dbReference type="InterPro" id="IPR002104">
    <property type="entry name" value="Integrase_catalytic"/>
</dbReference>
<proteinExistence type="predicted"/>
<dbReference type="InterPro" id="IPR050090">
    <property type="entry name" value="Tyrosine_recombinase_XerCD"/>
</dbReference>
<dbReference type="Pfam" id="PF00589">
    <property type="entry name" value="Phage_integrase"/>
    <property type="match status" value="1"/>
</dbReference>
<dbReference type="PANTHER" id="PTHR30349">
    <property type="entry name" value="PHAGE INTEGRASE-RELATED"/>
    <property type="match status" value="1"/>
</dbReference>
<dbReference type="GO" id="GO:0003677">
    <property type="term" value="F:DNA binding"/>
    <property type="evidence" value="ECO:0007669"/>
    <property type="project" value="InterPro"/>
</dbReference>
<reference evidence="3 4" key="1">
    <citation type="submission" date="2018-06" db="EMBL/GenBank/DDBJ databases">
        <authorList>
            <consortium name="Pathogen Informatics"/>
            <person name="Doyle S."/>
        </authorList>
    </citation>
    <scope>NUCLEOTIDE SEQUENCE [LARGE SCALE GENOMIC DNA]</scope>
    <source>
        <strain evidence="3 4">NCTC5664</strain>
    </source>
</reference>
<evidence type="ECO:0000313" key="4">
    <source>
        <dbReference type="Proteomes" id="UP000254502"/>
    </source>
</evidence>
<protein>
    <submittedName>
        <fullName evidence="3">Integrase/recombinase (XerD/RipX family)</fullName>
    </submittedName>
</protein>
<sequence>MHGKPLSRQAIWKMIKQNGVKANIKKTLTPHTLRHSFATHLLENGADLRAVQEMLGHSDISTTQLYTHVSKSQIRKMYNQFHPRA</sequence>